<reference evidence="1" key="1">
    <citation type="submission" date="2014-09" db="EMBL/GenBank/DDBJ databases">
        <authorList>
            <person name="Magalhaes I.L.F."/>
            <person name="Oliveira U."/>
            <person name="Santos F.R."/>
            <person name="Vidigal T.H.D.A."/>
            <person name="Brescovit A.D."/>
            <person name="Santos A.J."/>
        </authorList>
    </citation>
    <scope>NUCLEOTIDE SEQUENCE</scope>
    <source>
        <tissue evidence="1">Shoot tissue taken approximately 20 cm above the soil surface</tissue>
    </source>
</reference>
<reference evidence="1" key="2">
    <citation type="journal article" date="2015" name="Data Brief">
        <title>Shoot transcriptome of the giant reed, Arundo donax.</title>
        <authorList>
            <person name="Barrero R.A."/>
            <person name="Guerrero F.D."/>
            <person name="Moolhuijzen P."/>
            <person name="Goolsby J.A."/>
            <person name="Tidwell J."/>
            <person name="Bellgard S.E."/>
            <person name="Bellgard M.I."/>
        </authorList>
    </citation>
    <scope>NUCLEOTIDE SEQUENCE</scope>
    <source>
        <tissue evidence="1">Shoot tissue taken approximately 20 cm above the soil surface</tissue>
    </source>
</reference>
<sequence length="112" mass="12135">MTLLIHVPSKRELLDEPLVSSTLDGVLDDVPVKNVEAALHAVTISFFACFNFTAVASATSRAASPAFAKRFTQPGSFGTSSFSQKVLQKWLQFLDRSSYEPPGHSQLSSCSI</sequence>
<dbReference type="AlphaFoldDB" id="A0A0A8YPF2"/>
<name>A0A0A8YPF2_ARUDO</name>
<proteinExistence type="predicted"/>
<organism evidence="1">
    <name type="scientific">Arundo donax</name>
    <name type="common">Giant reed</name>
    <name type="synonym">Donax arundinaceus</name>
    <dbReference type="NCBI Taxonomy" id="35708"/>
    <lineage>
        <taxon>Eukaryota</taxon>
        <taxon>Viridiplantae</taxon>
        <taxon>Streptophyta</taxon>
        <taxon>Embryophyta</taxon>
        <taxon>Tracheophyta</taxon>
        <taxon>Spermatophyta</taxon>
        <taxon>Magnoliopsida</taxon>
        <taxon>Liliopsida</taxon>
        <taxon>Poales</taxon>
        <taxon>Poaceae</taxon>
        <taxon>PACMAD clade</taxon>
        <taxon>Arundinoideae</taxon>
        <taxon>Arundineae</taxon>
        <taxon>Arundo</taxon>
    </lineage>
</organism>
<dbReference type="EMBL" id="GBRH01269779">
    <property type="protein sequence ID" value="JAD28116.1"/>
    <property type="molecule type" value="Transcribed_RNA"/>
</dbReference>
<evidence type="ECO:0000313" key="1">
    <source>
        <dbReference type="EMBL" id="JAD28116.1"/>
    </source>
</evidence>
<protein>
    <submittedName>
        <fullName evidence="1">Uncharacterized protein</fullName>
    </submittedName>
</protein>
<accession>A0A0A8YPF2</accession>